<dbReference type="SMART" id="SM00119">
    <property type="entry name" value="HECTc"/>
    <property type="match status" value="1"/>
</dbReference>
<dbReference type="AlphaFoldDB" id="G0QU90"/>
<protein>
    <recommendedName>
        <fullName evidence="2">HECT-type E3 ubiquitin transferase</fullName>
        <ecNumber evidence="2">2.3.2.26</ecNumber>
    </recommendedName>
</protein>
<feature type="active site" description="Glycyl thioester intermediate" evidence="5">
    <location>
        <position position="303"/>
    </location>
</feature>
<evidence type="ECO:0000313" key="7">
    <source>
        <dbReference type="EMBL" id="EGR31227.1"/>
    </source>
</evidence>
<feature type="non-terminal residue" evidence="7">
    <location>
        <position position="1"/>
    </location>
</feature>
<evidence type="ECO:0000259" key="6">
    <source>
        <dbReference type="PROSITE" id="PS50237"/>
    </source>
</evidence>
<dbReference type="RefSeq" id="XP_004034713.1">
    <property type="nucleotide sequence ID" value="XM_004034665.1"/>
</dbReference>
<dbReference type="OMA" id="CNEHELQ"/>
<dbReference type="Pfam" id="PF00632">
    <property type="entry name" value="HECT"/>
    <property type="match status" value="1"/>
</dbReference>
<keyword evidence="3" id="KW-0808">Transferase</keyword>
<dbReference type="Proteomes" id="UP000008983">
    <property type="component" value="Unassembled WGS sequence"/>
</dbReference>
<evidence type="ECO:0000256" key="4">
    <source>
        <dbReference type="ARBA" id="ARBA00022786"/>
    </source>
</evidence>
<dbReference type="GO" id="GO:0016874">
    <property type="term" value="F:ligase activity"/>
    <property type="evidence" value="ECO:0007669"/>
    <property type="project" value="UniProtKB-KW"/>
</dbReference>
<dbReference type="GeneID" id="14907364"/>
<dbReference type="InParanoid" id="G0QU90"/>
<dbReference type="Gene3D" id="3.90.1750.10">
    <property type="entry name" value="Hect, E3 ligase catalytic domains"/>
    <property type="match status" value="1"/>
</dbReference>
<comment type="catalytic activity">
    <reaction evidence="1">
        <text>S-ubiquitinyl-[E2 ubiquitin-conjugating enzyme]-L-cysteine + [acceptor protein]-L-lysine = [E2 ubiquitin-conjugating enzyme]-L-cysteine + N(6)-ubiquitinyl-[acceptor protein]-L-lysine.</text>
        <dbReference type="EC" id="2.3.2.26"/>
    </reaction>
</comment>
<feature type="domain" description="HECT" evidence="6">
    <location>
        <begin position="1"/>
        <end position="336"/>
    </location>
</feature>
<dbReference type="InterPro" id="IPR035983">
    <property type="entry name" value="Hect_E3_ubiquitin_ligase"/>
</dbReference>
<dbReference type="InterPro" id="IPR044611">
    <property type="entry name" value="E3A/B/C-like"/>
</dbReference>
<keyword evidence="7" id="KW-0436">Ligase</keyword>
<dbReference type="PANTHER" id="PTHR45700:SF2">
    <property type="entry name" value="UBIQUITIN-PROTEIN LIGASE E3C"/>
    <property type="match status" value="1"/>
</dbReference>
<dbReference type="eggNOG" id="KOG0942">
    <property type="taxonomic scope" value="Eukaryota"/>
</dbReference>
<dbReference type="EC" id="2.3.2.26" evidence="2"/>
<reference evidence="7 8" key="1">
    <citation type="submission" date="2011-07" db="EMBL/GenBank/DDBJ databases">
        <authorList>
            <person name="Coyne R."/>
            <person name="Brami D."/>
            <person name="Johnson J."/>
            <person name="Hostetler J."/>
            <person name="Hannick L."/>
            <person name="Clark T."/>
            <person name="Cassidy-Hanley D."/>
            <person name="Inman J."/>
        </authorList>
    </citation>
    <scope>NUCLEOTIDE SEQUENCE [LARGE SCALE GENOMIC DNA]</scope>
    <source>
        <strain evidence="7 8">G5</strain>
    </source>
</reference>
<dbReference type="FunFam" id="3.30.2410.10:FF:000003">
    <property type="entry name" value="probable E3 ubiquitin-protein ligase HERC4 isoform X1"/>
    <property type="match status" value="1"/>
</dbReference>
<dbReference type="EMBL" id="GL983904">
    <property type="protein sequence ID" value="EGR31227.1"/>
    <property type="molecule type" value="Genomic_DNA"/>
</dbReference>
<sequence>LKCKQQDNIQIIFINEFGNQEKGLDQGGLFKEFLISLTEIIFDKNFELFQQNEQYQLYPNESSEVNFGKNHLEIFHFIGNILGKVIYYNLQIEPVFSIFFLRHIIGKNNSFKELKYYDKQIYKNLKYIYQTQNIQDLQLTFEITNPIKQQIELCFNGKNIQVDNQNKKNFINLFAYQKMTKSIENQLNHFLNGFYEIIPKQWLMLFNEHEISEIISGQNNIINIQDLRNNTQYENGYTSENIYILQFWEVLESLKNIQKCLFIKFVTSNSKQPLFGFKNLQPNFIIYKVSSQNNQKLPFSQTCYNKLFLPQYSNVQILKDKLLNAIYEGQQSFYLN</sequence>
<evidence type="ECO:0000256" key="1">
    <source>
        <dbReference type="ARBA" id="ARBA00000885"/>
    </source>
</evidence>
<organism evidence="7 8">
    <name type="scientific">Ichthyophthirius multifiliis</name>
    <name type="common">White spot disease agent</name>
    <name type="synonym">Ich</name>
    <dbReference type="NCBI Taxonomy" id="5932"/>
    <lineage>
        <taxon>Eukaryota</taxon>
        <taxon>Sar</taxon>
        <taxon>Alveolata</taxon>
        <taxon>Ciliophora</taxon>
        <taxon>Intramacronucleata</taxon>
        <taxon>Oligohymenophorea</taxon>
        <taxon>Hymenostomatida</taxon>
        <taxon>Ophryoglenina</taxon>
        <taxon>Ichthyophthirius</taxon>
    </lineage>
</organism>
<dbReference type="GO" id="GO:0000209">
    <property type="term" value="P:protein polyubiquitination"/>
    <property type="evidence" value="ECO:0007669"/>
    <property type="project" value="InterPro"/>
</dbReference>
<proteinExistence type="predicted"/>
<dbReference type="OrthoDB" id="8068875at2759"/>
<dbReference type="GO" id="GO:0061630">
    <property type="term" value="F:ubiquitin protein ligase activity"/>
    <property type="evidence" value="ECO:0007669"/>
    <property type="project" value="UniProtKB-EC"/>
</dbReference>
<name>G0QU90_ICHMU</name>
<keyword evidence="4 5" id="KW-0833">Ubl conjugation pathway</keyword>
<dbReference type="Gene3D" id="3.30.2160.10">
    <property type="entry name" value="Hect, E3 ligase catalytic domain"/>
    <property type="match status" value="1"/>
</dbReference>
<dbReference type="STRING" id="857967.G0QU90"/>
<dbReference type="InterPro" id="IPR000569">
    <property type="entry name" value="HECT_dom"/>
</dbReference>
<evidence type="ECO:0000313" key="8">
    <source>
        <dbReference type="Proteomes" id="UP000008983"/>
    </source>
</evidence>
<dbReference type="Gene3D" id="3.30.2410.10">
    <property type="entry name" value="Hect, E3 ligase catalytic domain"/>
    <property type="match status" value="1"/>
</dbReference>
<dbReference type="PROSITE" id="PS50237">
    <property type="entry name" value="HECT"/>
    <property type="match status" value="1"/>
</dbReference>
<dbReference type="PANTHER" id="PTHR45700">
    <property type="entry name" value="UBIQUITIN-PROTEIN LIGASE E3C"/>
    <property type="match status" value="1"/>
</dbReference>
<evidence type="ECO:0000256" key="5">
    <source>
        <dbReference type="PROSITE-ProRule" id="PRU00104"/>
    </source>
</evidence>
<accession>G0QU90</accession>
<evidence type="ECO:0000256" key="2">
    <source>
        <dbReference type="ARBA" id="ARBA00012485"/>
    </source>
</evidence>
<keyword evidence="8" id="KW-1185">Reference proteome</keyword>
<gene>
    <name evidence="7" type="ORF">IMG5_115600</name>
</gene>
<dbReference type="SUPFAM" id="SSF56204">
    <property type="entry name" value="Hect, E3 ligase catalytic domain"/>
    <property type="match status" value="1"/>
</dbReference>
<evidence type="ECO:0000256" key="3">
    <source>
        <dbReference type="ARBA" id="ARBA00022679"/>
    </source>
</evidence>
<dbReference type="GO" id="GO:0006511">
    <property type="term" value="P:ubiquitin-dependent protein catabolic process"/>
    <property type="evidence" value="ECO:0007669"/>
    <property type="project" value="TreeGrafter"/>
</dbReference>